<dbReference type="Proteomes" id="UP000267606">
    <property type="component" value="Unassembled WGS sequence"/>
</dbReference>
<dbReference type="AlphaFoldDB" id="A0A183HM18"/>
<protein>
    <submittedName>
        <fullName evidence="6">Cullin domain-containing protein</fullName>
    </submittedName>
</protein>
<dbReference type="STRING" id="387005.A0A183HM18"/>
<evidence type="ECO:0000256" key="1">
    <source>
        <dbReference type="ARBA" id="ARBA00006019"/>
    </source>
</evidence>
<dbReference type="WBParaSite" id="OFLC_0000852901-mRNA-1">
    <property type="protein sequence ID" value="OFLC_0000852901-mRNA-1"/>
    <property type="gene ID" value="OFLC_0000852901"/>
</dbReference>
<feature type="domain" description="Cullin N-terminal" evidence="3">
    <location>
        <begin position="6"/>
        <end position="181"/>
    </location>
</feature>
<dbReference type="PANTHER" id="PTHR11932">
    <property type="entry name" value="CULLIN"/>
    <property type="match status" value="1"/>
</dbReference>
<evidence type="ECO:0000256" key="2">
    <source>
        <dbReference type="ARBA" id="ARBA00022786"/>
    </source>
</evidence>
<dbReference type="InterPro" id="IPR001373">
    <property type="entry name" value="Cullin_N"/>
</dbReference>
<reference evidence="6" key="1">
    <citation type="submission" date="2016-06" db="UniProtKB">
        <authorList>
            <consortium name="WormBaseParasite"/>
        </authorList>
    </citation>
    <scope>IDENTIFICATION</scope>
</reference>
<dbReference type="GO" id="GO:0031625">
    <property type="term" value="F:ubiquitin protein ligase binding"/>
    <property type="evidence" value="ECO:0007669"/>
    <property type="project" value="InterPro"/>
</dbReference>
<evidence type="ECO:0000313" key="6">
    <source>
        <dbReference type="WBParaSite" id="OFLC_0000852901-mRNA-1"/>
    </source>
</evidence>
<dbReference type="GO" id="GO:0006511">
    <property type="term" value="P:ubiquitin-dependent protein catabolic process"/>
    <property type="evidence" value="ECO:0007669"/>
    <property type="project" value="InterPro"/>
</dbReference>
<gene>
    <name evidence="4" type="ORF">OFLC_LOCUS8531</name>
</gene>
<accession>A0A183HM18</accession>
<evidence type="ECO:0000259" key="3">
    <source>
        <dbReference type="Pfam" id="PF00888"/>
    </source>
</evidence>
<keyword evidence="2" id="KW-0833">Ubl conjugation pathway</keyword>
<evidence type="ECO:0000313" key="5">
    <source>
        <dbReference type="Proteomes" id="UP000267606"/>
    </source>
</evidence>
<dbReference type="EMBL" id="UZAJ01009730">
    <property type="protein sequence ID" value="VDO56139.1"/>
    <property type="molecule type" value="Genomic_DNA"/>
</dbReference>
<organism evidence="6">
    <name type="scientific">Onchocerca flexuosa</name>
    <dbReference type="NCBI Taxonomy" id="387005"/>
    <lineage>
        <taxon>Eukaryota</taxon>
        <taxon>Metazoa</taxon>
        <taxon>Ecdysozoa</taxon>
        <taxon>Nematoda</taxon>
        <taxon>Chromadorea</taxon>
        <taxon>Rhabditida</taxon>
        <taxon>Spirurina</taxon>
        <taxon>Spiruromorpha</taxon>
        <taxon>Filarioidea</taxon>
        <taxon>Onchocercidae</taxon>
        <taxon>Onchocerca</taxon>
    </lineage>
</organism>
<proteinExistence type="inferred from homology"/>
<dbReference type="InterPro" id="IPR016159">
    <property type="entry name" value="Cullin_repeat-like_dom_sf"/>
</dbReference>
<keyword evidence="5" id="KW-1185">Reference proteome</keyword>
<comment type="similarity">
    <text evidence="1">Belongs to the cullin family.</text>
</comment>
<sequence length="198" mass="23241">QINSTNDCELLSIYCQLWNVYYKGALCVHNLFGYLNKQYIKIKRCTEIEGGYGAYSQYLTQKDIKEIGLLAMEIWRKKLIDPMEKRLVGHVLSAIAADREGRNIVPVDTVRGAIMSFVQVDDVDGLREVFDKSPSNLPHNYETYREMFEKKFLQTTTEYYTVLSIKLLSELSCSQYMESVSYFFSFCLFFDLFRYFFL</sequence>
<dbReference type="Pfam" id="PF00888">
    <property type="entry name" value="Cullin"/>
    <property type="match status" value="1"/>
</dbReference>
<dbReference type="Gene3D" id="1.20.1310.10">
    <property type="entry name" value="Cullin Repeats"/>
    <property type="match status" value="2"/>
</dbReference>
<evidence type="ECO:0000313" key="4">
    <source>
        <dbReference type="EMBL" id="VDO56139.1"/>
    </source>
</evidence>
<dbReference type="InterPro" id="IPR045093">
    <property type="entry name" value="Cullin"/>
</dbReference>
<name>A0A183HM18_9BILA</name>
<dbReference type="SUPFAM" id="SSF74788">
    <property type="entry name" value="Cullin repeat-like"/>
    <property type="match status" value="1"/>
</dbReference>
<reference evidence="4 5" key="2">
    <citation type="submission" date="2018-11" db="EMBL/GenBank/DDBJ databases">
        <authorList>
            <consortium name="Pathogen Informatics"/>
        </authorList>
    </citation>
    <scope>NUCLEOTIDE SEQUENCE [LARGE SCALE GENOMIC DNA]</scope>
</reference>